<dbReference type="InterPro" id="IPR050951">
    <property type="entry name" value="Retrovirus_Pol_polyprotein"/>
</dbReference>
<reference evidence="4" key="1">
    <citation type="journal article" date="2019" name="Plant Biotechnol. J.">
        <title>Genome sequencing of the Australian wild diploid species Gossypium australe highlights disease resistance and delayed gland morphogenesis.</title>
        <authorList>
            <person name="Cai Y."/>
            <person name="Cai X."/>
            <person name="Wang Q."/>
            <person name="Wang P."/>
            <person name="Zhang Y."/>
            <person name="Cai C."/>
            <person name="Xu Y."/>
            <person name="Wang K."/>
            <person name="Zhou Z."/>
            <person name="Wang C."/>
            <person name="Geng S."/>
            <person name="Li B."/>
            <person name="Dong Q."/>
            <person name="Hou Y."/>
            <person name="Wang H."/>
            <person name="Ai P."/>
            <person name="Liu Z."/>
            <person name="Yi F."/>
            <person name="Sun M."/>
            <person name="An G."/>
            <person name="Cheng J."/>
            <person name="Zhang Y."/>
            <person name="Shi Q."/>
            <person name="Xie Y."/>
            <person name="Shi X."/>
            <person name="Chang Y."/>
            <person name="Huang F."/>
            <person name="Chen Y."/>
            <person name="Hong S."/>
            <person name="Mi L."/>
            <person name="Sun Q."/>
            <person name="Zhang L."/>
            <person name="Zhou B."/>
            <person name="Peng R."/>
            <person name="Zhang X."/>
            <person name="Liu F."/>
        </authorList>
    </citation>
    <scope>NUCLEOTIDE SEQUENCE [LARGE SCALE GENOMIC DNA]</scope>
    <source>
        <strain evidence="4">cv. PA1801</strain>
    </source>
</reference>
<dbReference type="InterPro" id="IPR043128">
    <property type="entry name" value="Rev_trsase/Diguanyl_cyclase"/>
</dbReference>
<dbReference type="PANTHER" id="PTHR37984">
    <property type="entry name" value="PROTEIN CBG26694"/>
    <property type="match status" value="1"/>
</dbReference>
<proteinExistence type="predicted"/>
<dbReference type="Proteomes" id="UP000325315">
    <property type="component" value="Unassembled WGS sequence"/>
</dbReference>
<dbReference type="Pfam" id="PF17919">
    <property type="entry name" value="RT_RNaseH_2"/>
    <property type="match status" value="1"/>
</dbReference>
<accession>A0A5B6VY20</accession>
<name>A0A5B6VY20_9ROSI</name>
<dbReference type="InterPro" id="IPR043502">
    <property type="entry name" value="DNA/RNA_pol_sf"/>
</dbReference>
<organism evidence="3 4">
    <name type="scientific">Gossypium australe</name>
    <dbReference type="NCBI Taxonomy" id="47621"/>
    <lineage>
        <taxon>Eukaryota</taxon>
        <taxon>Viridiplantae</taxon>
        <taxon>Streptophyta</taxon>
        <taxon>Embryophyta</taxon>
        <taxon>Tracheophyta</taxon>
        <taxon>Spermatophyta</taxon>
        <taxon>Magnoliopsida</taxon>
        <taxon>eudicotyledons</taxon>
        <taxon>Gunneridae</taxon>
        <taxon>Pentapetalae</taxon>
        <taxon>rosids</taxon>
        <taxon>malvids</taxon>
        <taxon>Malvales</taxon>
        <taxon>Malvaceae</taxon>
        <taxon>Malvoideae</taxon>
        <taxon>Gossypium</taxon>
    </lineage>
</organism>
<evidence type="ECO:0000313" key="4">
    <source>
        <dbReference type="Proteomes" id="UP000325315"/>
    </source>
</evidence>
<keyword evidence="1" id="KW-0511">Multifunctional enzyme</keyword>
<feature type="domain" description="Reverse transcriptase/retrotransposon-derived protein RNase H-like" evidence="2">
    <location>
        <begin position="98"/>
        <end position="154"/>
    </location>
</feature>
<evidence type="ECO:0000256" key="1">
    <source>
        <dbReference type="ARBA" id="ARBA00023268"/>
    </source>
</evidence>
<dbReference type="OrthoDB" id="415724at2759"/>
<dbReference type="GO" id="GO:0003824">
    <property type="term" value="F:catalytic activity"/>
    <property type="evidence" value="ECO:0007669"/>
    <property type="project" value="UniProtKB-KW"/>
</dbReference>
<keyword evidence="4" id="KW-1185">Reference proteome</keyword>
<dbReference type="PANTHER" id="PTHR37984:SF5">
    <property type="entry name" value="PROTEIN NYNRIN-LIKE"/>
    <property type="match status" value="1"/>
</dbReference>
<dbReference type="SUPFAM" id="SSF56672">
    <property type="entry name" value="DNA/RNA polymerases"/>
    <property type="match status" value="1"/>
</dbReference>
<dbReference type="AlphaFoldDB" id="A0A5B6VY20"/>
<evidence type="ECO:0000259" key="2">
    <source>
        <dbReference type="Pfam" id="PF17919"/>
    </source>
</evidence>
<dbReference type="Gene3D" id="3.30.70.270">
    <property type="match status" value="2"/>
</dbReference>
<dbReference type="EMBL" id="SMMG02000005">
    <property type="protein sequence ID" value="KAA3473865.1"/>
    <property type="molecule type" value="Genomic_DNA"/>
</dbReference>
<evidence type="ECO:0000313" key="3">
    <source>
        <dbReference type="EMBL" id="KAA3473865.1"/>
    </source>
</evidence>
<dbReference type="InterPro" id="IPR041577">
    <property type="entry name" value="RT_RNaseH_2"/>
</dbReference>
<sequence length="154" mass="18015">MVTMNSFQRSYYFHGLNESIYSKTKIKHNGHLTKVLQILREKKLYAKLSKCKLWLKEVMFLGHVVSVEDEYYRSFFQRFSLIATPLAKSLRKNVLFKWTNEQQASYEKLKAILTRARPESGKEYAVYSDASYTGFGCVLMQDGKLDAYASRKLK</sequence>
<comment type="caution">
    <text evidence="3">The sequence shown here is derived from an EMBL/GenBank/DDBJ whole genome shotgun (WGS) entry which is preliminary data.</text>
</comment>
<gene>
    <name evidence="3" type="ORF">EPI10_024209</name>
</gene>
<protein>
    <submittedName>
        <fullName evidence="3">DNA/RNA polymerases superfamily protein</fullName>
    </submittedName>
</protein>